<accession>A0A7Y4H1L7</accession>
<evidence type="ECO:0000256" key="3">
    <source>
        <dbReference type="ARBA" id="ARBA00022801"/>
    </source>
</evidence>
<dbReference type="InterPro" id="IPR041526">
    <property type="entry name" value="DAPG_hydrolase"/>
</dbReference>
<keyword evidence="2" id="KW-0479">Metal-binding</keyword>
<dbReference type="Proteomes" id="UP000528734">
    <property type="component" value="Unassembled WGS sequence"/>
</dbReference>
<dbReference type="EMBL" id="JAAVLW010000002">
    <property type="protein sequence ID" value="NOJ45955.1"/>
    <property type="molecule type" value="Genomic_DNA"/>
</dbReference>
<protein>
    <recommendedName>
        <fullName evidence="6">DAPG hydrolase PhiG domain-containing protein</fullName>
    </recommendedName>
</protein>
<evidence type="ECO:0000256" key="2">
    <source>
        <dbReference type="ARBA" id="ARBA00022723"/>
    </source>
</evidence>
<evidence type="ECO:0000256" key="4">
    <source>
        <dbReference type="ARBA" id="ARBA00022833"/>
    </source>
</evidence>
<dbReference type="GO" id="GO:0046872">
    <property type="term" value="F:metal ion binding"/>
    <property type="evidence" value="ECO:0007669"/>
    <property type="project" value="UniProtKB-KW"/>
</dbReference>
<keyword evidence="4" id="KW-0862">Zinc</keyword>
<feature type="domain" description="DAPG hydrolase PhiG" evidence="6">
    <location>
        <begin position="2"/>
        <end position="212"/>
    </location>
</feature>
<evidence type="ECO:0000256" key="1">
    <source>
        <dbReference type="ARBA" id="ARBA00001947"/>
    </source>
</evidence>
<evidence type="ECO:0000259" key="6">
    <source>
        <dbReference type="Pfam" id="PF18089"/>
    </source>
</evidence>
<reference evidence="7 8" key="1">
    <citation type="submission" date="2020-03" db="EMBL/GenBank/DDBJ databases">
        <title>Bradyrhizobium diversity isolated from nodules of Muelleranthus trifoliolatus.</title>
        <authorList>
            <person name="Klepa M."/>
            <person name="Helene L."/>
            <person name="Hungria M."/>
        </authorList>
    </citation>
    <scope>NUCLEOTIDE SEQUENCE [LARGE SCALE GENOMIC DNA]</scope>
    <source>
        <strain evidence="7 8">WSM 1744</strain>
    </source>
</reference>
<dbReference type="AlphaFoldDB" id="A0A7Y4H1L7"/>
<dbReference type="RefSeq" id="WP_171708842.1">
    <property type="nucleotide sequence ID" value="NZ_JAAVLW010000002.1"/>
</dbReference>
<evidence type="ECO:0000256" key="5">
    <source>
        <dbReference type="ARBA" id="ARBA00023459"/>
    </source>
</evidence>
<organism evidence="7 8">
    <name type="scientific">Bradyrhizobium archetypum</name>
    <dbReference type="NCBI Taxonomy" id="2721160"/>
    <lineage>
        <taxon>Bacteria</taxon>
        <taxon>Pseudomonadati</taxon>
        <taxon>Pseudomonadota</taxon>
        <taxon>Alphaproteobacteria</taxon>
        <taxon>Hyphomicrobiales</taxon>
        <taxon>Nitrobacteraceae</taxon>
        <taxon>Bradyrhizobium</taxon>
    </lineage>
</organism>
<comment type="similarity">
    <text evidence="5">Belongs to the DAPG/phloretin hydrolase family.</text>
</comment>
<name>A0A7Y4H1L7_9BRAD</name>
<dbReference type="GO" id="GO:0016787">
    <property type="term" value="F:hydrolase activity"/>
    <property type="evidence" value="ECO:0007669"/>
    <property type="project" value="UniProtKB-KW"/>
</dbReference>
<keyword evidence="8" id="KW-1185">Reference proteome</keyword>
<proteinExistence type="inferred from homology"/>
<keyword evidence="3" id="KW-0378">Hydrolase</keyword>
<dbReference type="Pfam" id="PF18089">
    <property type="entry name" value="DAPG_hydrolase"/>
    <property type="match status" value="1"/>
</dbReference>
<comment type="caution">
    <text evidence="7">The sequence shown here is derived from an EMBL/GenBank/DDBJ whole genome shotgun (WGS) entry which is preliminary data.</text>
</comment>
<comment type="cofactor">
    <cofactor evidence="1">
        <name>Zn(2+)</name>
        <dbReference type="ChEBI" id="CHEBI:29105"/>
    </cofactor>
</comment>
<evidence type="ECO:0000313" key="8">
    <source>
        <dbReference type="Proteomes" id="UP000528734"/>
    </source>
</evidence>
<sequence length="220" mass="25228">MEFEDCNLLLDPGYLPFESGYKDLAAGKKLVAALTRMPDCRARMVHWWFGWLGGIEQYKLWHPRDHVASAWVNRVDGNYIGASHVVSEYLAGPTGPVYDLSIDFHHPHEIFDAKRYDRSGAVAICARIGDQDAPVHVGRMTHFVRDTDYGCEMRSRFWLGILADKKTGEPVPENVAVEARKRQLNDDFTRRLHQHATEEMGYLAEILPVLYRRYTGDTTF</sequence>
<evidence type="ECO:0000313" key="7">
    <source>
        <dbReference type="EMBL" id="NOJ45955.1"/>
    </source>
</evidence>
<gene>
    <name evidence="7" type="ORF">HCN50_06750</name>
</gene>